<evidence type="ECO:0000313" key="3">
    <source>
        <dbReference type="Proteomes" id="UP001230986"/>
    </source>
</evidence>
<proteinExistence type="predicted"/>
<organism evidence="2 3">
    <name type="scientific">Geitlerinema calcuttense NRMC-F 0142</name>
    <dbReference type="NCBI Taxonomy" id="2922238"/>
    <lineage>
        <taxon>Bacteria</taxon>
        <taxon>Bacillati</taxon>
        <taxon>Cyanobacteriota</taxon>
        <taxon>Cyanophyceae</taxon>
        <taxon>Geitlerinematales</taxon>
        <taxon>Geitlerinemataceae</taxon>
        <taxon>Geitlerinema</taxon>
    </lineage>
</organism>
<evidence type="ECO:0000313" key="2">
    <source>
        <dbReference type="EMBL" id="MDL5056923.1"/>
    </source>
</evidence>
<feature type="region of interest" description="Disordered" evidence="1">
    <location>
        <begin position="127"/>
        <end position="147"/>
    </location>
</feature>
<dbReference type="NCBIfam" id="TIGR04138">
    <property type="entry name" value="Plancto_Ver_chp"/>
    <property type="match status" value="1"/>
</dbReference>
<dbReference type="InterPro" id="IPR026406">
    <property type="entry name" value="Ver/Plancto_CHP"/>
</dbReference>
<dbReference type="RefSeq" id="WP_284475488.1">
    <property type="nucleotide sequence ID" value="NZ_JASVEJ010000021.1"/>
</dbReference>
<sequence>MKKISFNEALDMILSEDPRYAPESYDFVREALDFTLKTHKKDSKNPNRHVSGQELLEGIRDYAIAEFGPMSRTVLAYWGIEKCEDFGHIVFNMVDKGILGKTDHDRVEDFYVGYDFAEAFDAPFRPKGKTAAKSKRNKTLRAGIHPE</sequence>
<accession>A0ABT7LY52</accession>
<protein>
    <submittedName>
        <fullName evidence="2">Uncharacterized protein</fullName>
    </submittedName>
</protein>
<comment type="caution">
    <text evidence="2">The sequence shown here is derived from an EMBL/GenBank/DDBJ whole genome shotgun (WGS) entry which is preliminary data.</text>
</comment>
<dbReference type="Proteomes" id="UP001230986">
    <property type="component" value="Unassembled WGS sequence"/>
</dbReference>
<gene>
    <name evidence="2" type="ORF">QQ055_05515</name>
</gene>
<reference evidence="2 3" key="1">
    <citation type="submission" date="2023-06" db="EMBL/GenBank/DDBJ databases">
        <title>Whole genome sequence of Oscillatoria calcuttensis NRMC-F 0142.</title>
        <authorList>
            <person name="Shakena Fathima T."/>
            <person name="Muralitharan G."/>
            <person name="Thajuddin N."/>
        </authorList>
    </citation>
    <scope>NUCLEOTIDE SEQUENCE [LARGE SCALE GENOMIC DNA]</scope>
    <source>
        <strain evidence="2 3">NRMC-F 0142</strain>
    </source>
</reference>
<feature type="compositionally biased region" description="Basic residues" evidence="1">
    <location>
        <begin position="127"/>
        <end position="139"/>
    </location>
</feature>
<evidence type="ECO:0000256" key="1">
    <source>
        <dbReference type="SAM" id="MobiDB-lite"/>
    </source>
</evidence>
<keyword evidence="3" id="KW-1185">Reference proteome</keyword>
<dbReference type="EMBL" id="JASVEJ010000021">
    <property type="protein sequence ID" value="MDL5056923.1"/>
    <property type="molecule type" value="Genomic_DNA"/>
</dbReference>
<name>A0ABT7LY52_9CYAN</name>